<protein>
    <submittedName>
        <fullName evidence="1">Uncharacterized protein</fullName>
    </submittedName>
</protein>
<evidence type="ECO:0000313" key="1">
    <source>
        <dbReference type="EMBL" id="KAI9198302.1"/>
    </source>
</evidence>
<organism evidence="1 2">
    <name type="scientific">Acer negundo</name>
    <name type="common">Box elder</name>
    <dbReference type="NCBI Taxonomy" id="4023"/>
    <lineage>
        <taxon>Eukaryota</taxon>
        <taxon>Viridiplantae</taxon>
        <taxon>Streptophyta</taxon>
        <taxon>Embryophyta</taxon>
        <taxon>Tracheophyta</taxon>
        <taxon>Spermatophyta</taxon>
        <taxon>Magnoliopsida</taxon>
        <taxon>eudicotyledons</taxon>
        <taxon>Gunneridae</taxon>
        <taxon>Pentapetalae</taxon>
        <taxon>rosids</taxon>
        <taxon>malvids</taxon>
        <taxon>Sapindales</taxon>
        <taxon>Sapindaceae</taxon>
        <taxon>Hippocastanoideae</taxon>
        <taxon>Acereae</taxon>
        <taxon>Acer</taxon>
    </lineage>
</organism>
<reference evidence="1 2" key="1">
    <citation type="journal article" date="2022" name="Plant J.">
        <title>Strategies of tolerance reflected in two North American maple genomes.</title>
        <authorList>
            <person name="McEvoy S.L."/>
            <person name="Sezen U.U."/>
            <person name="Trouern-Trend A."/>
            <person name="McMahon S.M."/>
            <person name="Schaberg P.G."/>
            <person name="Yang J."/>
            <person name="Wegrzyn J.L."/>
            <person name="Swenson N.G."/>
        </authorList>
    </citation>
    <scope>NUCLEOTIDE SEQUENCE [LARGE SCALE GENOMIC DNA]</scope>
    <source>
        <strain evidence="1">91603</strain>
    </source>
</reference>
<evidence type="ECO:0000313" key="2">
    <source>
        <dbReference type="Proteomes" id="UP001064489"/>
    </source>
</evidence>
<comment type="caution">
    <text evidence="1">The sequence shown here is derived from an EMBL/GenBank/DDBJ whole genome shotgun (WGS) entry which is preliminary data.</text>
</comment>
<dbReference type="EMBL" id="JAJSOW010000002">
    <property type="protein sequence ID" value="KAI9198302.1"/>
    <property type="molecule type" value="Genomic_DNA"/>
</dbReference>
<accession>A0AAD5P4C0</accession>
<sequence length="127" mass="14523">MLKKEIRKPSNNESGCLSLTTAFFIYSYLLTHHCNQHQPIKTCHSSMQYGSLILSFEIRYVCTLQPINCPLQAWPVFSFLINTLDLDLEPSQYVTVRGCNNDCDTASCYCNIEKKPPQCATCCQERD</sequence>
<gene>
    <name evidence="1" type="ORF">LWI28_013523</name>
</gene>
<keyword evidence="2" id="KW-1185">Reference proteome</keyword>
<name>A0AAD5P4C0_ACENE</name>
<dbReference type="Proteomes" id="UP001064489">
    <property type="component" value="Chromosome 13"/>
</dbReference>
<proteinExistence type="predicted"/>
<dbReference type="AlphaFoldDB" id="A0AAD5P4C0"/>